<proteinExistence type="predicted"/>
<accession>A0A7W8F5Y8</accession>
<comment type="caution">
    <text evidence="1">The sequence shown here is derived from an EMBL/GenBank/DDBJ whole genome shotgun (WGS) entry which is preliminary data.</text>
</comment>
<evidence type="ECO:0000313" key="2">
    <source>
        <dbReference type="Proteomes" id="UP000528608"/>
    </source>
</evidence>
<dbReference type="EMBL" id="JACHJF010000021">
    <property type="protein sequence ID" value="MBB5121831.1"/>
    <property type="molecule type" value="Genomic_DNA"/>
</dbReference>
<gene>
    <name evidence="1" type="ORF">FHS36_005300</name>
</gene>
<dbReference type="AlphaFoldDB" id="A0A7W8F5Y8"/>
<evidence type="ECO:0000313" key="1">
    <source>
        <dbReference type="EMBL" id="MBB5121831.1"/>
    </source>
</evidence>
<protein>
    <submittedName>
        <fullName evidence="1">Uncharacterized protein</fullName>
    </submittedName>
</protein>
<sequence length="32" mass="3331">MVGPVGEGFLESTVDAEPFQDGILAVEFESGC</sequence>
<dbReference type="Proteomes" id="UP000528608">
    <property type="component" value="Unassembled WGS sequence"/>
</dbReference>
<reference evidence="1 2" key="1">
    <citation type="submission" date="2020-08" db="EMBL/GenBank/DDBJ databases">
        <title>Genomic Encyclopedia of Type Strains, Phase III (KMG-III): the genomes of soil and plant-associated and newly described type strains.</title>
        <authorList>
            <person name="Whitman W."/>
        </authorList>
    </citation>
    <scope>NUCLEOTIDE SEQUENCE [LARGE SCALE GENOMIC DNA]</scope>
    <source>
        <strain evidence="1 2">CECT 3259</strain>
    </source>
</reference>
<name>A0A7W8F5Y8_STREU</name>
<organism evidence="1 2">
    <name type="scientific">Streptomyces eurocidicus</name>
    <name type="common">Streptoverticillium eurocidicus</name>
    <dbReference type="NCBI Taxonomy" id="66423"/>
    <lineage>
        <taxon>Bacteria</taxon>
        <taxon>Bacillati</taxon>
        <taxon>Actinomycetota</taxon>
        <taxon>Actinomycetes</taxon>
        <taxon>Kitasatosporales</taxon>
        <taxon>Streptomycetaceae</taxon>
        <taxon>Streptomyces</taxon>
    </lineage>
</organism>